<organism evidence="2 3">
    <name type="scientific">Kitasatospora albolonga</name>
    <dbReference type="NCBI Taxonomy" id="68173"/>
    <lineage>
        <taxon>Bacteria</taxon>
        <taxon>Bacillati</taxon>
        <taxon>Actinomycetota</taxon>
        <taxon>Actinomycetes</taxon>
        <taxon>Kitasatosporales</taxon>
        <taxon>Streptomycetaceae</taxon>
        <taxon>Kitasatospora</taxon>
    </lineage>
</organism>
<reference evidence="2 3" key="1">
    <citation type="submission" date="2017-04" db="EMBL/GenBank/DDBJ databases">
        <title>The complete genome sequence of Streptomyces albolongus YIM 101047, the producer of novel bafilomycins and novel odoriferous sesquiterpenoids.</title>
        <authorList>
            <person name="Yin M."/>
            <person name="Jiang Y."/>
        </authorList>
    </citation>
    <scope>NUCLEOTIDE SEQUENCE [LARGE SCALE GENOMIC DNA]</scope>
    <source>
        <strain evidence="2 3">YIM 101047</strain>
    </source>
</reference>
<protein>
    <recommendedName>
        <fullName evidence="4">DUF4345 domain-containing protein</fullName>
    </recommendedName>
</protein>
<keyword evidence="1" id="KW-0812">Transmembrane</keyword>
<accession>A0ABC8BV48</accession>
<keyword evidence="3" id="KW-1185">Reference proteome</keyword>
<name>A0ABC8BV48_9ACTN</name>
<keyword evidence="1" id="KW-1133">Transmembrane helix</keyword>
<dbReference type="Proteomes" id="UP000192251">
    <property type="component" value="Chromosome"/>
</dbReference>
<feature type="transmembrane region" description="Helical" evidence="1">
    <location>
        <begin position="45"/>
        <end position="65"/>
    </location>
</feature>
<dbReference type="EMBL" id="CP020563">
    <property type="protein sequence ID" value="ARF74201.1"/>
    <property type="molecule type" value="Genomic_DNA"/>
</dbReference>
<gene>
    <name evidence="2" type="ORF">B7C62_19625</name>
</gene>
<dbReference type="KEGG" id="kab:B7C62_19625"/>
<keyword evidence="1" id="KW-0472">Membrane</keyword>
<evidence type="ECO:0000256" key="1">
    <source>
        <dbReference type="SAM" id="Phobius"/>
    </source>
</evidence>
<proteinExistence type="predicted"/>
<sequence>MPEIQTDALGTAGAVFMLVLALGCAGWGGLAVLRPHRPPQPITGPVWLARVWGLSYVLLGTVLAARAVGQLFGEKAGWAVTLIHGAAGPLMIFSVAVGFACRWRTRREAGDDADGGRHVRQRQT</sequence>
<dbReference type="AlphaFoldDB" id="A0ABC8BV48"/>
<evidence type="ECO:0000313" key="3">
    <source>
        <dbReference type="Proteomes" id="UP000192251"/>
    </source>
</evidence>
<dbReference type="RefSeq" id="WP_084748126.1">
    <property type="nucleotide sequence ID" value="NZ_CP020563.1"/>
</dbReference>
<feature type="transmembrane region" description="Helical" evidence="1">
    <location>
        <begin position="77"/>
        <end position="101"/>
    </location>
</feature>
<feature type="transmembrane region" description="Helical" evidence="1">
    <location>
        <begin position="12"/>
        <end position="33"/>
    </location>
</feature>
<evidence type="ECO:0008006" key="4">
    <source>
        <dbReference type="Google" id="ProtNLM"/>
    </source>
</evidence>
<evidence type="ECO:0000313" key="2">
    <source>
        <dbReference type="EMBL" id="ARF74201.1"/>
    </source>
</evidence>